<dbReference type="Gene3D" id="3.40.50.300">
    <property type="entry name" value="P-loop containing nucleotide triphosphate hydrolases"/>
    <property type="match status" value="1"/>
</dbReference>
<organism evidence="2 3">
    <name type="scientific">Tumebacillus avium</name>
    <dbReference type="NCBI Taxonomy" id="1903704"/>
    <lineage>
        <taxon>Bacteria</taxon>
        <taxon>Bacillati</taxon>
        <taxon>Bacillota</taxon>
        <taxon>Bacilli</taxon>
        <taxon>Bacillales</taxon>
        <taxon>Alicyclobacillaceae</taxon>
        <taxon>Tumebacillus</taxon>
    </lineage>
</organism>
<dbReference type="PANTHER" id="PTHR43581:SF4">
    <property type="entry name" value="ATP_GTP PHOSPHATASE"/>
    <property type="match status" value="1"/>
</dbReference>
<dbReference type="SUPFAM" id="SSF52540">
    <property type="entry name" value="P-loop containing nucleoside triphosphate hydrolases"/>
    <property type="match status" value="1"/>
</dbReference>
<sequence length="376" mass="43085">MVDLGINERMIRLKHLERITMQNFRGFKELELKDLGAVTILVGENNTGKTSVLEAVELLCNPLDIGQVLSTARGRDRAIPDYRMQLLESIEWLFFHDQVGGFQTVIQGELQHKQTKYQLAIEEVYVIEVREDSHSDAEKAFQMVMEHTTRDQHENEEAEQQEFLIAEPFHHIETRKEKRILETEMVTPVDHRFLPVALKSLTETIKRDDRSNIIRLLQSFDENIEGLELLSPDGRSAVPYIRHKVKSYVPLALYGDGIRRLIVLASAVLRAKDGILMIDEIETALHSKVLVKTFAWLMDACKEFNVQLIATTHSLEAVDALIAPLAEEDDADEVNRESLKDLVAFRLVNRDGQTTAKRFSGDALYSLRYEYGQDVR</sequence>
<proteinExistence type="predicted"/>
<dbReference type="InterPro" id="IPR051396">
    <property type="entry name" value="Bact_Antivir_Def_Nuclease"/>
</dbReference>
<dbReference type="InterPro" id="IPR003593">
    <property type="entry name" value="AAA+_ATPase"/>
</dbReference>
<dbReference type="PANTHER" id="PTHR43581">
    <property type="entry name" value="ATP/GTP PHOSPHATASE"/>
    <property type="match status" value="1"/>
</dbReference>
<evidence type="ECO:0000313" key="2">
    <source>
        <dbReference type="EMBL" id="ARU59844.1"/>
    </source>
</evidence>
<dbReference type="InterPro" id="IPR041685">
    <property type="entry name" value="AAA_GajA/Old/RecF-like"/>
</dbReference>
<dbReference type="InterPro" id="IPR027417">
    <property type="entry name" value="P-loop_NTPase"/>
</dbReference>
<name>A0A1Y0IKF8_9BACL</name>
<dbReference type="Proteomes" id="UP000195437">
    <property type="component" value="Chromosome"/>
</dbReference>
<dbReference type="KEGG" id="tum:CBW65_01330"/>
<dbReference type="AlphaFoldDB" id="A0A1Y0IKF8"/>
<keyword evidence="3" id="KW-1185">Reference proteome</keyword>
<evidence type="ECO:0000313" key="3">
    <source>
        <dbReference type="Proteomes" id="UP000195437"/>
    </source>
</evidence>
<dbReference type="SMART" id="SM00382">
    <property type="entry name" value="AAA"/>
    <property type="match status" value="1"/>
</dbReference>
<accession>A0A1Y0IKF8</accession>
<evidence type="ECO:0000259" key="1">
    <source>
        <dbReference type="SMART" id="SM00382"/>
    </source>
</evidence>
<protein>
    <recommendedName>
        <fullName evidence="1">AAA+ ATPase domain-containing protein</fullName>
    </recommendedName>
</protein>
<feature type="domain" description="AAA+ ATPase" evidence="1">
    <location>
        <begin position="35"/>
        <end position="333"/>
    </location>
</feature>
<gene>
    <name evidence="2" type="ORF">CBW65_01330</name>
</gene>
<dbReference type="EMBL" id="CP021434">
    <property type="protein sequence ID" value="ARU59844.1"/>
    <property type="molecule type" value="Genomic_DNA"/>
</dbReference>
<dbReference type="Pfam" id="PF13175">
    <property type="entry name" value="AAA_15"/>
    <property type="match status" value="2"/>
</dbReference>
<reference evidence="3" key="1">
    <citation type="submission" date="2017-05" db="EMBL/GenBank/DDBJ databases">
        <authorList>
            <person name="Sung H."/>
        </authorList>
    </citation>
    <scope>NUCLEOTIDE SEQUENCE [LARGE SCALE GENOMIC DNA]</scope>
    <source>
        <strain evidence="3">AR23208</strain>
    </source>
</reference>